<dbReference type="Proteomes" id="UP000777002">
    <property type="component" value="Unassembled WGS sequence"/>
</dbReference>
<evidence type="ECO:0000313" key="6">
    <source>
        <dbReference type="EMBL" id="MBM6927842.1"/>
    </source>
</evidence>
<dbReference type="InterPro" id="IPR014340">
    <property type="entry name" value="LptA"/>
</dbReference>
<feature type="domain" description="Organic solvent tolerance-like N-terminal" evidence="5">
    <location>
        <begin position="30"/>
        <end position="147"/>
    </location>
</feature>
<evidence type="ECO:0000256" key="1">
    <source>
        <dbReference type="ARBA" id="ARBA00022448"/>
    </source>
</evidence>
<accession>A0ABS2GSB2</accession>
<proteinExistence type="inferred from homology"/>
<name>A0ABS2GSB2_9BURK</name>
<evidence type="ECO:0000256" key="2">
    <source>
        <dbReference type="ARBA" id="ARBA00022729"/>
    </source>
</evidence>
<dbReference type="Gene3D" id="2.60.450.10">
    <property type="entry name" value="Lipopolysaccharide (LPS) transport protein A like domain"/>
    <property type="match status" value="1"/>
</dbReference>
<dbReference type="InterPro" id="IPR052037">
    <property type="entry name" value="LPS_export_LptA"/>
</dbReference>
<dbReference type="PANTHER" id="PTHR36504:SF1">
    <property type="entry name" value="LIPOPOLYSACCHARIDE EXPORT SYSTEM PROTEIN LPTA"/>
    <property type="match status" value="1"/>
</dbReference>
<keyword evidence="1 4" id="KW-0813">Transport</keyword>
<feature type="signal peptide" evidence="4">
    <location>
        <begin position="1"/>
        <end position="20"/>
    </location>
</feature>
<comment type="caution">
    <text evidence="6">The sequence shown here is derived from an EMBL/GenBank/DDBJ whole genome shotgun (WGS) entry which is preliminary data.</text>
</comment>
<evidence type="ECO:0000259" key="5">
    <source>
        <dbReference type="Pfam" id="PF03968"/>
    </source>
</evidence>
<keyword evidence="3 4" id="KW-0574">Periplasm</keyword>
<comment type="function">
    <text evidence="4">Involved in the assembly of lipopolysaccharide (LPS). Required for the translocation of LPS from the inner membrane to the outer membrane.</text>
</comment>
<reference evidence="6 7" key="1">
    <citation type="journal article" date="2021" name="Sci. Rep.">
        <title>The distribution of antibiotic resistance genes in chicken gut microbiota commensals.</title>
        <authorList>
            <person name="Juricova H."/>
            <person name="Matiasovicova J."/>
            <person name="Kubasova T."/>
            <person name="Cejkova D."/>
            <person name="Rychlik I."/>
        </authorList>
    </citation>
    <scope>NUCLEOTIDE SEQUENCE [LARGE SCALE GENOMIC DNA]</scope>
    <source>
        <strain evidence="6 7">An562</strain>
    </source>
</reference>
<comment type="subunit">
    <text evidence="4">Component of the lipopolysaccharide transport and assembly complex.</text>
</comment>
<evidence type="ECO:0000256" key="3">
    <source>
        <dbReference type="ARBA" id="ARBA00022764"/>
    </source>
</evidence>
<evidence type="ECO:0000256" key="4">
    <source>
        <dbReference type="HAMAP-Rule" id="MF_01914"/>
    </source>
</evidence>
<dbReference type="NCBIfam" id="TIGR03002">
    <property type="entry name" value="outer_YhbN_LptA"/>
    <property type="match status" value="1"/>
</dbReference>
<dbReference type="EMBL" id="JACJKX010000001">
    <property type="protein sequence ID" value="MBM6927842.1"/>
    <property type="molecule type" value="Genomic_DNA"/>
</dbReference>
<gene>
    <name evidence="4 6" type="primary">lptA</name>
    <name evidence="6" type="ORF">H5985_00910</name>
</gene>
<comment type="similarity">
    <text evidence="4">Belongs to the LptA family.</text>
</comment>
<feature type="chain" id="PRO_5044915030" description="Lipopolysaccharide export system protein LptA" evidence="4">
    <location>
        <begin position="21"/>
        <end position="172"/>
    </location>
</feature>
<dbReference type="RefSeq" id="WP_205049430.1">
    <property type="nucleotide sequence ID" value="NZ_JACJKX010000001.1"/>
</dbReference>
<dbReference type="PANTHER" id="PTHR36504">
    <property type="entry name" value="LIPOPOLYSACCHARIDE EXPORT SYSTEM PROTEIN LPTA"/>
    <property type="match status" value="1"/>
</dbReference>
<dbReference type="Pfam" id="PF03968">
    <property type="entry name" value="LptD_N"/>
    <property type="match status" value="1"/>
</dbReference>
<dbReference type="InterPro" id="IPR005653">
    <property type="entry name" value="OstA-like_N"/>
</dbReference>
<evidence type="ECO:0000313" key="7">
    <source>
        <dbReference type="Proteomes" id="UP000777002"/>
    </source>
</evidence>
<organism evidence="6 7">
    <name type="scientific">Parasutterella secunda</name>
    <dbReference type="NCBI Taxonomy" id="626947"/>
    <lineage>
        <taxon>Bacteria</taxon>
        <taxon>Pseudomonadati</taxon>
        <taxon>Pseudomonadota</taxon>
        <taxon>Betaproteobacteria</taxon>
        <taxon>Burkholderiales</taxon>
        <taxon>Sutterellaceae</taxon>
        <taxon>Parasutterella</taxon>
    </lineage>
</organism>
<protein>
    <recommendedName>
        <fullName evidence="4">Lipopolysaccharide export system protein LptA</fullName>
    </recommendedName>
</protein>
<comment type="subcellular location">
    <subcellularLocation>
        <location evidence="4">Periplasm</location>
    </subcellularLocation>
</comment>
<keyword evidence="7" id="KW-1185">Reference proteome</keyword>
<dbReference type="HAMAP" id="MF_01914">
    <property type="entry name" value="LPS_assembly_LptA"/>
    <property type="match status" value="1"/>
</dbReference>
<sequence length="172" mass="19059" precursor="true">MKRCLLAAFVLALALPLAQAETKDREQPIEIQADHFFGDEIKQIATYTGSVHVNQGTMRLTGQKLILQETSTGYRKATLTGNVATFRQRRDQKVKGVEEWIAGQAQEIVYEERTGIVTLTGKAVVERSENGIVKDRARGNKIVYDTVRSRTIIQGSSSGRASTVIAPRNKAR</sequence>
<keyword evidence="2 4" id="KW-0732">Signal</keyword>